<keyword evidence="7 11" id="KW-0460">Magnesium</keyword>
<feature type="domain" description="GHMP kinase N-terminal" evidence="12">
    <location>
        <begin position="100"/>
        <end position="210"/>
    </location>
</feature>
<evidence type="ECO:0000256" key="4">
    <source>
        <dbReference type="ARBA" id="ARBA00022741"/>
    </source>
</evidence>
<evidence type="ECO:0000313" key="15">
    <source>
        <dbReference type="Proteomes" id="UP000740329"/>
    </source>
</evidence>
<dbReference type="InterPro" id="IPR022937">
    <property type="entry name" value="Mevalonate_kinase_arc"/>
</dbReference>
<dbReference type="GO" id="GO:0005829">
    <property type="term" value="C:cytosol"/>
    <property type="evidence" value="ECO:0007669"/>
    <property type="project" value="TreeGrafter"/>
</dbReference>
<dbReference type="InterPro" id="IPR036554">
    <property type="entry name" value="GHMP_kinase_C_sf"/>
</dbReference>
<accession>A0A8J7UTV6</accession>
<dbReference type="Gene3D" id="3.30.70.890">
    <property type="entry name" value="GHMP kinase, C-terminal domain"/>
    <property type="match status" value="1"/>
</dbReference>
<reference evidence="14" key="1">
    <citation type="submission" date="2021-03" db="EMBL/GenBank/DDBJ databases">
        <title>Genomic Encyclopedia of Type Strains, Phase IV (KMG-V): Genome sequencing to study the core and pangenomes of soil and plant-associated prokaryotes.</title>
        <authorList>
            <person name="Whitman W."/>
        </authorList>
    </citation>
    <scope>NUCLEOTIDE SEQUENCE</scope>
    <source>
        <strain evidence="14">C4</strain>
    </source>
</reference>
<organism evidence="14 15">
    <name type="scientific">Methanococcus voltae</name>
    <dbReference type="NCBI Taxonomy" id="2188"/>
    <lineage>
        <taxon>Archaea</taxon>
        <taxon>Methanobacteriati</taxon>
        <taxon>Methanobacteriota</taxon>
        <taxon>Methanomada group</taxon>
        <taxon>Methanococci</taxon>
        <taxon>Methanococcales</taxon>
        <taxon>Methanococcaceae</taxon>
        <taxon>Methanococcus</taxon>
    </lineage>
</organism>
<dbReference type="EC" id="2.7.1.36" evidence="11"/>
<keyword evidence="3 11" id="KW-0808">Transferase</keyword>
<dbReference type="RefSeq" id="WP_209591591.1">
    <property type="nucleotide sequence ID" value="NZ_JAGGMU010000005.1"/>
</dbReference>
<dbReference type="Pfam" id="PF00288">
    <property type="entry name" value="GHMP_kinases_N"/>
    <property type="match status" value="1"/>
</dbReference>
<feature type="binding site" evidence="11">
    <location>
        <begin position="138"/>
        <end position="148"/>
    </location>
    <ligand>
        <name>ATP</name>
        <dbReference type="ChEBI" id="CHEBI:30616"/>
    </ligand>
</feature>
<comment type="caution">
    <text evidence="14">The sequence shown here is derived from an EMBL/GenBank/DDBJ whole genome shotgun (WGS) entry which is preliminary data.</text>
</comment>
<dbReference type="Gene3D" id="3.30.230.10">
    <property type="match status" value="1"/>
</dbReference>
<dbReference type="SUPFAM" id="SSF55060">
    <property type="entry name" value="GHMP Kinase, C-terminal domain"/>
    <property type="match status" value="1"/>
</dbReference>
<dbReference type="InterPro" id="IPR014721">
    <property type="entry name" value="Ribsml_uS5_D2-typ_fold_subgr"/>
</dbReference>
<dbReference type="InterPro" id="IPR013750">
    <property type="entry name" value="GHMP_kinase_C_dom"/>
</dbReference>
<dbReference type="GO" id="GO:0005524">
    <property type="term" value="F:ATP binding"/>
    <property type="evidence" value="ECO:0007669"/>
    <property type="project" value="UniProtKB-UniRule"/>
</dbReference>
<proteinExistence type="inferred from homology"/>
<evidence type="ECO:0000256" key="2">
    <source>
        <dbReference type="ARBA" id="ARBA00022516"/>
    </source>
</evidence>
<feature type="domain" description="GHMP kinase C-terminal" evidence="13">
    <location>
        <begin position="280"/>
        <end position="339"/>
    </location>
</feature>
<dbReference type="PANTHER" id="PTHR43290">
    <property type="entry name" value="MEVALONATE KINASE"/>
    <property type="match status" value="1"/>
</dbReference>
<evidence type="ECO:0000256" key="7">
    <source>
        <dbReference type="ARBA" id="ARBA00022842"/>
    </source>
</evidence>
<comment type="similarity">
    <text evidence="11">Belongs to the GHMP kinase family. Mevalonate kinase subfamily.</text>
</comment>
<evidence type="ECO:0000259" key="12">
    <source>
        <dbReference type="Pfam" id="PF00288"/>
    </source>
</evidence>
<keyword evidence="6 11" id="KW-0067">ATP-binding</keyword>
<evidence type="ECO:0000256" key="5">
    <source>
        <dbReference type="ARBA" id="ARBA00022777"/>
    </source>
</evidence>
<keyword evidence="2 11" id="KW-0444">Lipid biosynthesis</keyword>
<sequence>MKNNDFNGNHDCNSDCNCILEQSPSKIILFGEHAVVDGYPAISMAIDLKTHGTIKKLESKKIKVNLEDLNEEIEINIETEEEIRNFLSLDINTIDKNVKYVVCAIKNTLNYLNENTNPDVNINDLIVPFELTLHSETPVSCGLGSSASAVLTTIKLVSKLLGSELLVRLLPSEDFTSLSNLEMAEIAYSVEKEIQGRASITDTYTVSMGGILEITNNEYDPNNLNNKFVEFIKTCNFLIVYVEERSRKTAELVQEVGNNSKKDEIFSKIGEIILKLKTCNDKVEFGNLMVQNHNLLKELNISTEKIDQVIELGSKYGLGAKLTGAGGGGCAIILLDDDSLHKKELIDNLKKISVKGIFECKMYLES</sequence>
<evidence type="ECO:0000256" key="3">
    <source>
        <dbReference type="ARBA" id="ARBA00022679"/>
    </source>
</evidence>
<comment type="cofactor">
    <cofactor evidence="11">
        <name>Mg(2+)</name>
        <dbReference type="ChEBI" id="CHEBI:18420"/>
    </cofactor>
</comment>
<evidence type="ECO:0000256" key="8">
    <source>
        <dbReference type="ARBA" id="ARBA00023098"/>
    </source>
</evidence>
<comment type="function">
    <text evidence="11">Catalyzes the phosphorylation of (R)-mevalonate (MVA) to (R)-mevalonate 5-phosphate (MVAP). Functions in the mevalonate (MVA) pathway leading to isopentenyl diphosphate (IPP), a key precursor for the biosynthesis of isoprenoid compounds such as archaeal membrane lipids.</text>
</comment>
<dbReference type="GO" id="GO:0004496">
    <property type="term" value="F:mevalonate kinase activity"/>
    <property type="evidence" value="ECO:0007669"/>
    <property type="project" value="UniProtKB-UniRule"/>
</dbReference>
<dbReference type="HAMAP" id="MF_00217">
    <property type="entry name" value="Mevalonate_kinase"/>
    <property type="match status" value="1"/>
</dbReference>
<protein>
    <recommendedName>
        <fullName evidence="11">Mevalonate kinase</fullName>
        <shortName evidence="11">MK</shortName>
        <shortName evidence="11">MVK</shortName>
        <ecNumber evidence="11">2.7.1.36</ecNumber>
    </recommendedName>
</protein>
<comment type="pathway">
    <text evidence="10 11">Isoprenoid biosynthesis; isopentenyl diphosphate biosynthesis via mevalonate pathway; isopentenyl diphosphate from (R)-mevalonate: step 1/3.</text>
</comment>
<dbReference type="Pfam" id="PF08544">
    <property type="entry name" value="GHMP_kinases_C"/>
    <property type="match status" value="1"/>
</dbReference>
<dbReference type="GO" id="GO:0000287">
    <property type="term" value="F:magnesium ion binding"/>
    <property type="evidence" value="ECO:0007669"/>
    <property type="project" value="UniProtKB-UniRule"/>
</dbReference>
<keyword evidence="8 11" id="KW-0443">Lipid metabolism</keyword>
<dbReference type="OrthoDB" id="19001at2157"/>
<name>A0A8J7UTV6_METVO</name>
<keyword evidence="1 11" id="KW-0963">Cytoplasm</keyword>
<dbReference type="PRINTS" id="PR00959">
    <property type="entry name" value="MEVGALKINASE"/>
</dbReference>
<dbReference type="NCBIfam" id="TIGR00549">
    <property type="entry name" value="mevalon_kin"/>
    <property type="match status" value="1"/>
</dbReference>
<dbReference type="Proteomes" id="UP000740329">
    <property type="component" value="Unassembled WGS sequence"/>
</dbReference>
<dbReference type="AlphaFoldDB" id="A0A8J7UTV6"/>
<keyword evidence="9 11" id="KW-0414">Isoprene biosynthesis</keyword>
<comment type="subunit">
    <text evidence="11">Homodimer.</text>
</comment>
<evidence type="ECO:0000256" key="9">
    <source>
        <dbReference type="ARBA" id="ARBA00023229"/>
    </source>
</evidence>
<dbReference type="UniPathway" id="UPA00057">
    <property type="reaction ID" value="UER00098"/>
</dbReference>
<dbReference type="InterPro" id="IPR020568">
    <property type="entry name" value="Ribosomal_Su5_D2-typ_SF"/>
</dbReference>
<comment type="catalytic activity">
    <reaction evidence="11">
        <text>(R)-mevalonate + ATP = (R)-5-phosphomevalonate + ADP + H(+)</text>
        <dbReference type="Rhea" id="RHEA:17065"/>
        <dbReference type="ChEBI" id="CHEBI:15378"/>
        <dbReference type="ChEBI" id="CHEBI:30616"/>
        <dbReference type="ChEBI" id="CHEBI:36464"/>
        <dbReference type="ChEBI" id="CHEBI:58146"/>
        <dbReference type="ChEBI" id="CHEBI:456216"/>
        <dbReference type="EC" id="2.7.1.36"/>
    </reaction>
</comment>
<dbReference type="EMBL" id="JAGGMV010000005">
    <property type="protein sequence ID" value="MBP2202074.1"/>
    <property type="molecule type" value="Genomic_DNA"/>
</dbReference>
<keyword evidence="4 11" id="KW-0547">Nucleotide-binding</keyword>
<feature type="active site" description="Proton acceptor" evidence="11">
    <location>
        <position position="202"/>
    </location>
</feature>
<dbReference type="GO" id="GO:0019287">
    <property type="term" value="P:isopentenyl diphosphate biosynthetic process, mevalonate pathway"/>
    <property type="evidence" value="ECO:0007669"/>
    <property type="project" value="UniProtKB-UniRule"/>
</dbReference>
<dbReference type="PANTHER" id="PTHR43290:SF2">
    <property type="entry name" value="MEVALONATE KINASE"/>
    <property type="match status" value="1"/>
</dbReference>
<evidence type="ECO:0000256" key="6">
    <source>
        <dbReference type="ARBA" id="ARBA00022840"/>
    </source>
</evidence>
<gene>
    <name evidence="11" type="primary">mvk</name>
    <name evidence="14" type="ORF">J3E07_001515</name>
</gene>
<dbReference type="InterPro" id="IPR006205">
    <property type="entry name" value="Mev_gal_kin"/>
</dbReference>
<dbReference type="InterPro" id="IPR006204">
    <property type="entry name" value="GHMP_kinase_N_dom"/>
</dbReference>
<comment type="subcellular location">
    <subcellularLocation>
        <location evidence="11">Cytoplasm</location>
    </subcellularLocation>
</comment>
<evidence type="ECO:0000256" key="1">
    <source>
        <dbReference type="ARBA" id="ARBA00022490"/>
    </source>
</evidence>
<evidence type="ECO:0000256" key="10">
    <source>
        <dbReference type="ARBA" id="ARBA00029438"/>
    </source>
</evidence>
<evidence type="ECO:0000313" key="14">
    <source>
        <dbReference type="EMBL" id="MBP2202074.1"/>
    </source>
</evidence>
<evidence type="ECO:0000256" key="11">
    <source>
        <dbReference type="HAMAP-Rule" id="MF_00217"/>
    </source>
</evidence>
<keyword evidence="5 11" id="KW-0418">Kinase</keyword>
<evidence type="ECO:0000259" key="13">
    <source>
        <dbReference type="Pfam" id="PF08544"/>
    </source>
</evidence>
<dbReference type="SUPFAM" id="SSF54211">
    <property type="entry name" value="Ribosomal protein S5 domain 2-like"/>
    <property type="match status" value="1"/>
</dbReference>